<dbReference type="PANTHER" id="PTHR16155">
    <property type="entry name" value="DED DOMAIN-CONTAINING PROTEIN"/>
    <property type="match status" value="1"/>
</dbReference>
<dbReference type="STRING" id="50429.A0A2B4R8T1"/>
<evidence type="ECO:0000256" key="1">
    <source>
        <dbReference type="SAM" id="Coils"/>
    </source>
</evidence>
<name>A0A2B4R8T1_STYPI</name>
<evidence type="ECO:0000313" key="4">
    <source>
        <dbReference type="EMBL" id="PFX14051.1"/>
    </source>
</evidence>
<sequence>MMHIEKSKLFLCGLPPDCQGSTLKDFLEGVYGFPGVITKVCIPSEKTYAFVTASQTEVVDYLLRTTLLYCDGNGQFYQIKACQYKKPQYKTNHQRDNLPNNKSQAFPTGGADSQPAKYTPPHHVHQLSPDYSMLSFSKPKRRRNRDDSIVWFCGVGSTTLKRKHKMKKKKKKRSSRLVVLESESFQFDDLCPEGNNYDVDGGKPKNTTGQDEPMVAQVAGQESTKQHERIPECLVNKRSHTQVIINHCYLGPLCLQLSIPSAVADVKAEIMERTGLPVKSQALYFNGKKLCDDLCLEPLFGDHDDSLALTLFEGSLKGGVRPMGEQEQAEGAVGGEIVPVILQKDGETLSMEKWDSNRTAAWLDSINLGNRYSNICRREDISGRALLLLASSNNAYLLVSTLKLKEGPKLILMDELERHLKMFEPDKTQAGGTSTESINGWTCEELCYWLRDLGIPQEYLNKLEDEEMSGRAFLLLKKSGRMKESLQLKEGPWIVLQHVLPPHEVRKNESATKDNSLPSMVTKGLDKSVELPASDDVIMKNTSDTSPKPALTEEERLLLLGNALKLDIHASKTSKDSTLCKVRSIFHKRDGANALEGLFIFVVITKETILSKDCARRLWKKIIGNTNEWLRFLTKEDLETFWWDKVSRKVVQKPTNEELSLRDGQVSQMCLAKLSDEELKNSYFILLIDKQLLGSDTKTNRFSWDGKDKEFYDMNLNLDSCYHAAFDVKNPSQDPKFSKYVKSLRSKESYSEQNDSSPAEDVKSQKPLPSNAQYEDPRSFGAGCGRRYYTQGWVLNCWETGTIDMITPVHEFKILQAGIQSNEDVNLMKFVRETLRFACACLNVRTNGTIHFGVADENKSKACGNKPREIVGLVVFNKPLVNEKLIEYIGKCFVGESRIHSCIYECIRPPVFIPVRSSSAEEKVVIEVDIEPTHSLCVNKIFTACFKGLEAEDSDRGASAYDFLDKTFHFIQNIEWSTIFDFDDQGSYKRGLCKVFMSGINQRKVEIRQAEDYEADDKATENILYNPSWIFGNGYSELLREAKGFRQWHNSERKRGLSQVIQSLSRQIPRGRAVVLFLLLSKDYKEVMDVFEEFCTYLDGPNQLIYAAESPDIVGDWEERLSKTCIEKHHLPKRGIVGMSWTEFRESMLLLANETNRDQRYVIMAKGNPFPMGKHSFNRIDILSARECEELTELRPEERLNKSLEVELDFYQGEPVKWMNFWFTDEQRNHVLRRDNYSELKTLIENMYSLKPKEKVQTITIYHHIGAGASTMARQALWDFRCNSQFPYRCAVVKKIDSNTCNEMWQLRKIGHGEDTKGPIPPVLALVDDTEDVLFRELRLQVIEQTNRSSETQANLPVCVFLYCKQTQKPLECYQKENTSSVYLQQRLSEKEVKWFEDKYTEMKQQLEGKAPENDFDKYANENLISFMIMKENYNPNYTSSVVARNLDLVTGNEVILLKYCSLLTYNPYPVFVSCFDTIMVHPTFLRKRTFRDWVEDLTHSARIFLREKDRSTDSGSGKAISIVHPVIASELLDQIAEKEGTTLSQIAEDFLESTILSSDPKSFTSADLLYGVNRMLKHRRKLEYGDEEETKFSPLIEKILNVKRASDGKEEPTIQSIHKAACVLRKGFDKFKDPWLAQQMARVFYLHATVLPNPDECFDNALQFCNEAIRMTPNNSFLFDTKGRIYQTKMKVLFGPIRKENRIVEIAEVTPVLPLAFEAMKWFEKSLATSVDNENKYGFNGQLYVMFYLLDVIRCAKIFRGPEGLKKLQEYLVYCQVIPPEVESPWREYHKSFRELSHRFSLCMEGIVEDFTIFKENSAAGNRLPKLIARFKAQYLSYFSKGEVEWNMENPEERRECRWQEINHYLAGDIFSSVFKIDQLLTEQQTPQETLKRLKDLAHEDYADSSNTDYRVYKDLLLYIATSMALHSPYSSTSKSKKAELVEEEYREIYRFVDSLVALEQQDERFKRLYAHLLKVMFLWPRKKLELTNYRVKDFNEALTKLKTRWAERGKGETDGDKMLKQNMYKHMPFKKLTRQYTTLFYLGKGSGLDVFVHINELKTSRGSVDFEHSETRDRLKRLTGVVAGKNVIRVKNPLELSESIDVYYSDREGGFSKEEVLFYLGFSWHQPIALDVKYTSREYVQRSMVLNNLVSAHQTQYPSAKKFMTYDKYTSKLGKLRRKIKEIQSLKEQGKQGEKLDENQKKKISKEEFFKSELQLLEGRLDFQEEEMFD</sequence>
<dbReference type="Gene3D" id="1.10.150.50">
    <property type="entry name" value="Transcription Factor, Ets-1"/>
    <property type="match status" value="2"/>
</dbReference>
<feature type="compositionally biased region" description="Polar residues" evidence="2">
    <location>
        <begin position="97"/>
        <end position="106"/>
    </location>
</feature>
<feature type="domain" description="Ubiquitin-like" evidence="3">
    <location>
        <begin position="255"/>
        <end position="299"/>
    </location>
</feature>
<feature type="region of interest" description="Disordered" evidence="2">
    <location>
        <begin position="90"/>
        <end position="126"/>
    </location>
</feature>
<dbReference type="OrthoDB" id="2337140at2759"/>
<evidence type="ECO:0000259" key="3">
    <source>
        <dbReference type="PROSITE" id="PS50053"/>
    </source>
</evidence>
<comment type="caution">
    <text evidence="4">The sequence shown here is derived from an EMBL/GenBank/DDBJ whole genome shotgun (WGS) entry which is preliminary data.</text>
</comment>
<dbReference type="SUPFAM" id="SSF47769">
    <property type="entry name" value="SAM/Pointed domain"/>
    <property type="match status" value="2"/>
</dbReference>
<protein>
    <submittedName>
        <fullName evidence="4">Sterile alpha motif domain-containing protein 9</fullName>
    </submittedName>
</protein>
<organism evidence="4 5">
    <name type="scientific">Stylophora pistillata</name>
    <name type="common">Smooth cauliflower coral</name>
    <dbReference type="NCBI Taxonomy" id="50429"/>
    <lineage>
        <taxon>Eukaryota</taxon>
        <taxon>Metazoa</taxon>
        <taxon>Cnidaria</taxon>
        <taxon>Anthozoa</taxon>
        <taxon>Hexacorallia</taxon>
        <taxon>Scleractinia</taxon>
        <taxon>Astrocoeniina</taxon>
        <taxon>Pocilloporidae</taxon>
        <taxon>Stylophora</taxon>
    </lineage>
</organism>
<dbReference type="InterPro" id="IPR000626">
    <property type="entry name" value="Ubiquitin-like_dom"/>
</dbReference>
<dbReference type="PANTHER" id="PTHR16155:SF19">
    <property type="entry name" value="DED DOMAIN-CONTAINING PROTEIN"/>
    <property type="match status" value="1"/>
</dbReference>
<proteinExistence type="predicted"/>
<keyword evidence="5" id="KW-1185">Reference proteome</keyword>
<reference evidence="5" key="1">
    <citation type="journal article" date="2017" name="bioRxiv">
        <title>Comparative analysis of the genomes of Stylophora pistillata and Acropora digitifera provides evidence for extensive differences between species of corals.</title>
        <authorList>
            <person name="Voolstra C.R."/>
            <person name="Li Y."/>
            <person name="Liew Y.J."/>
            <person name="Baumgarten S."/>
            <person name="Zoccola D."/>
            <person name="Flot J.-F."/>
            <person name="Tambutte S."/>
            <person name="Allemand D."/>
            <person name="Aranda M."/>
        </authorList>
    </citation>
    <scope>NUCLEOTIDE SEQUENCE [LARGE SCALE GENOMIC DNA]</scope>
</reference>
<accession>A0A2B4R8T1</accession>
<dbReference type="SUPFAM" id="SSF54236">
    <property type="entry name" value="Ubiquitin-like"/>
    <property type="match status" value="1"/>
</dbReference>
<feature type="region of interest" description="Disordered" evidence="2">
    <location>
        <begin position="749"/>
        <end position="777"/>
    </location>
</feature>
<dbReference type="InterPro" id="IPR029071">
    <property type="entry name" value="Ubiquitin-like_domsf"/>
</dbReference>
<dbReference type="InterPro" id="IPR013761">
    <property type="entry name" value="SAM/pointed_sf"/>
</dbReference>
<dbReference type="Proteomes" id="UP000225706">
    <property type="component" value="Unassembled WGS sequence"/>
</dbReference>
<gene>
    <name evidence="4" type="primary">SAMD9</name>
    <name evidence="4" type="ORF">AWC38_SpisGene21825</name>
</gene>
<dbReference type="SMART" id="SM00454">
    <property type="entry name" value="SAM"/>
    <property type="match status" value="2"/>
</dbReference>
<evidence type="ECO:0000313" key="5">
    <source>
        <dbReference type="Proteomes" id="UP000225706"/>
    </source>
</evidence>
<dbReference type="PROSITE" id="PS50053">
    <property type="entry name" value="UBIQUITIN_2"/>
    <property type="match status" value="1"/>
</dbReference>
<dbReference type="EMBL" id="LSMT01000846">
    <property type="protein sequence ID" value="PFX14051.1"/>
    <property type="molecule type" value="Genomic_DNA"/>
</dbReference>
<dbReference type="InterPro" id="IPR001660">
    <property type="entry name" value="SAM"/>
</dbReference>
<dbReference type="GO" id="GO:0005737">
    <property type="term" value="C:cytoplasm"/>
    <property type="evidence" value="ECO:0007669"/>
    <property type="project" value="TreeGrafter"/>
</dbReference>
<evidence type="ECO:0000256" key="2">
    <source>
        <dbReference type="SAM" id="MobiDB-lite"/>
    </source>
</evidence>
<keyword evidence="1" id="KW-0175">Coiled coil</keyword>
<feature type="coiled-coil region" evidence="1">
    <location>
        <begin position="2168"/>
        <end position="2229"/>
    </location>
</feature>